<gene>
    <name evidence="3" type="ORF">H257_15716</name>
</gene>
<keyword evidence="2" id="KW-0812">Transmembrane</keyword>
<feature type="transmembrane region" description="Helical" evidence="2">
    <location>
        <begin position="34"/>
        <end position="55"/>
    </location>
</feature>
<feature type="compositionally biased region" description="Polar residues" evidence="1">
    <location>
        <begin position="120"/>
        <end position="134"/>
    </location>
</feature>
<evidence type="ECO:0000313" key="3">
    <source>
        <dbReference type="EMBL" id="ETV68257.1"/>
    </source>
</evidence>
<dbReference type="AlphaFoldDB" id="W4FL60"/>
<sequence>MSSGILATFLRARGLPLLGLAAAAIYYYDKSSDVIAFMQVYGWFVVLGIVGLLYLDHQLAIQLTHWDRQQSLDAANDPNRVQILEVEARRARERQQAIMEEQIKAKQAEAALKKKANKPSKPSTTTSRDSNPLQGQGGSARYKPSGFQRPRGG</sequence>
<dbReference type="GeneID" id="20817712"/>
<keyword evidence="2" id="KW-0472">Membrane</keyword>
<feature type="transmembrane region" description="Helical" evidence="2">
    <location>
        <begin position="12"/>
        <end position="28"/>
    </location>
</feature>
<dbReference type="EMBL" id="KI913187">
    <property type="protein sequence ID" value="ETV68257.1"/>
    <property type="molecule type" value="Genomic_DNA"/>
</dbReference>
<evidence type="ECO:0000256" key="2">
    <source>
        <dbReference type="SAM" id="Phobius"/>
    </source>
</evidence>
<reference evidence="3" key="1">
    <citation type="submission" date="2013-12" db="EMBL/GenBank/DDBJ databases">
        <title>The Genome Sequence of Aphanomyces astaci APO3.</title>
        <authorList>
            <consortium name="The Broad Institute Genomics Platform"/>
            <person name="Russ C."/>
            <person name="Tyler B."/>
            <person name="van West P."/>
            <person name="Dieguez-Uribeondo J."/>
            <person name="Young S.K."/>
            <person name="Zeng Q."/>
            <person name="Gargeya S."/>
            <person name="Fitzgerald M."/>
            <person name="Abouelleil A."/>
            <person name="Alvarado L."/>
            <person name="Chapman S.B."/>
            <person name="Gainer-Dewar J."/>
            <person name="Goldberg J."/>
            <person name="Griggs A."/>
            <person name="Gujja S."/>
            <person name="Hansen M."/>
            <person name="Howarth C."/>
            <person name="Imamovic A."/>
            <person name="Ireland A."/>
            <person name="Larimer J."/>
            <person name="McCowan C."/>
            <person name="Murphy C."/>
            <person name="Pearson M."/>
            <person name="Poon T.W."/>
            <person name="Priest M."/>
            <person name="Roberts A."/>
            <person name="Saif S."/>
            <person name="Shea T."/>
            <person name="Sykes S."/>
            <person name="Wortman J."/>
            <person name="Nusbaum C."/>
            <person name="Birren B."/>
        </authorList>
    </citation>
    <scope>NUCLEOTIDE SEQUENCE [LARGE SCALE GENOMIC DNA]</scope>
    <source>
        <strain evidence="3">APO3</strain>
    </source>
</reference>
<organism evidence="3">
    <name type="scientific">Aphanomyces astaci</name>
    <name type="common">Crayfish plague agent</name>
    <dbReference type="NCBI Taxonomy" id="112090"/>
    <lineage>
        <taxon>Eukaryota</taxon>
        <taxon>Sar</taxon>
        <taxon>Stramenopiles</taxon>
        <taxon>Oomycota</taxon>
        <taxon>Saprolegniomycetes</taxon>
        <taxon>Saprolegniales</taxon>
        <taxon>Verrucalvaceae</taxon>
        <taxon>Aphanomyces</taxon>
    </lineage>
</organism>
<feature type="region of interest" description="Disordered" evidence="1">
    <location>
        <begin position="108"/>
        <end position="153"/>
    </location>
</feature>
<dbReference type="VEuPathDB" id="FungiDB:H257_15716"/>
<dbReference type="OrthoDB" id="75792at2759"/>
<proteinExistence type="predicted"/>
<name>W4FL60_APHAT</name>
<accession>W4FL60</accession>
<protein>
    <recommendedName>
        <fullName evidence="4">Selenoprotein S</fullName>
    </recommendedName>
</protein>
<keyword evidence="2" id="KW-1133">Transmembrane helix</keyword>
<dbReference type="RefSeq" id="XP_009842200.1">
    <property type="nucleotide sequence ID" value="XM_009843898.1"/>
</dbReference>
<evidence type="ECO:0000256" key="1">
    <source>
        <dbReference type="SAM" id="MobiDB-lite"/>
    </source>
</evidence>
<evidence type="ECO:0008006" key="4">
    <source>
        <dbReference type="Google" id="ProtNLM"/>
    </source>
</evidence>